<feature type="compositionally biased region" description="Low complexity" evidence="1">
    <location>
        <begin position="9"/>
        <end position="20"/>
    </location>
</feature>
<accession>A0ABR0I246</accession>
<feature type="region of interest" description="Disordered" evidence="1">
    <location>
        <begin position="1"/>
        <end position="20"/>
    </location>
</feature>
<sequence length="20" mass="2241">MQKPRTRVRPGTPTPRSCDG</sequence>
<evidence type="ECO:0000313" key="2">
    <source>
        <dbReference type="EMBL" id="KAK4674458.1"/>
    </source>
</evidence>
<organism evidence="2 3">
    <name type="scientific">Podospora pseudopauciseta</name>
    <dbReference type="NCBI Taxonomy" id="2093780"/>
    <lineage>
        <taxon>Eukaryota</taxon>
        <taxon>Fungi</taxon>
        <taxon>Dikarya</taxon>
        <taxon>Ascomycota</taxon>
        <taxon>Pezizomycotina</taxon>
        <taxon>Sordariomycetes</taxon>
        <taxon>Sordariomycetidae</taxon>
        <taxon>Sordariales</taxon>
        <taxon>Podosporaceae</taxon>
        <taxon>Podospora</taxon>
    </lineage>
</organism>
<dbReference type="GeneID" id="87929008"/>
<comment type="caution">
    <text evidence="2">The sequence shown here is derived from an EMBL/GenBank/DDBJ whole genome shotgun (WGS) entry which is preliminary data.</text>
</comment>
<evidence type="ECO:0000313" key="3">
    <source>
        <dbReference type="Proteomes" id="UP001326199"/>
    </source>
</evidence>
<protein>
    <submittedName>
        <fullName evidence="2">Uncharacterized protein</fullName>
    </submittedName>
</protein>
<dbReference type="Proteomes" id="UP001326199">
    <property type="component" value="Unassembled WGS sequence"/>
</dbReference>
<proteinExistence type="predicted"/>
<dbReference type="RefSeq" id="XP_062771780.1">
    <property type="nucleotide sequence ID" value="XM_062908665.1"/>
</dbReference>
<keyword evidence="3" id="KW-1185">Reference proteome</keyword>
<dbReference type="EMBL" id="JAFFHB010000001">
    <property type="protein sequence ID" value="KAK4674458.1"/>
    <property type="molecule type" value="Genomic_DNA"/>
</dbReference>
<reference evidence="2 3" key="1">
    <citation type="journal article" date="2023" name="bioRxiv">
        <title>High-quality genome assemblies of four members of thePodospora anserinaspecies complex.</title>
        <authorList>
            <person name="Ament-Velasquez S.L."/>
            <person name="Vogan A.A."/>
            <person name="Wallerman O."/>
            <person name="Hartmann F."/>
            <person name="Gautier V."/>
            <person name="Silar P."/>
            <person name="Giraud T."/>
            <person name="Johannesson H."/>
        </authorList>
    </citation>
    <scope>NUCLEOTIDE SEQUENCE [LARGE SCALE GENOMIC DNA]</scope>
    <source>
        <strain evidence="2 3">CBS 411.78</strain>
    </source>
</reference>
<gene>
    <name evidence="2" type="ORF">QC763_120750</name>
</gene>
<name>A0ABR0I246_9PEZI</name>
<evidence type="ECO:0000256" key="1">
    <source>
        <dbReference type="SAM" id="MobiDB-lite"/>
    </source>
</evidence>